<feature type="chain" id="PRO_5032626659" evidence="1">
    <location>
        <begin position="18"/>
        <end position="125"/>
    </location>
</feature>
<dbReference type="Proteomes" id="UP000649617">
    <property type="component" value="Unassembled WGS sequence"/>
</dbReference>
<feature type="signal peptide" evidence="1">
    <location>
        <begin position="1"/>
        <end position="17"/>
    </location>
</feature>
<name>A0A812J1Z8_SYMPI</name>
<gene>
    <name evidence="2" type="ORF">SPIL2461_LOCUS1625</name>
</gene>
<dbReference type="OrthoDB" id="2418081at2759"/>
<dbReference type="AlphaFoldDB" id="A0A812J1Z8"/>
<keyword evidence="3" id="KW-1185">Reference proteome</keyword>
<evidence type="ECO:0000313" key="3">
    <source>
        <dbReference type="Proteomes" id="UP000649617"/>
    </source>
</evidence>
<evidence type="ECO:0000313" key="2">
    <source>
        <dbReference type="EMBL" id="CAE7195017.1"/>
    </source>
</evidence>
<protein>
    <submittedName>
        <fullName evidence="2">Uncharacterized protein</fullName>
    </submittedName>
</protein>
<sequence length="125" mass="13080">MAAPVLLAGLHVRLLQAGFGQSAGVPATLVGMELSSDGGAGAYFVRECQSDSLQEEPVQRVSPNRVELPPGSVVCLGGLSAGPSRLRPLEGRRATLRGSLPDGRRLLAVEGESAFVRLLPRQLLP</sequence>
<organism evidence="2 3">
    <name type="scientific">Symbiodinium pilosum</name>
    <name type="common">Dinoflagellate</name>
    <dbReference type="NCBI Taxonomy" id="2952"/>
    <lineage>
        <taxon>Eukaryota</taxon>
        <taxon>Sar</taxon>
        <taxon>Alveolata</taxon>
        <taxon>Dinophyceae</taxon>
        <taxon>Suessiales</taxon>
        <taxon>Symbiodiniaceae</taxon>
        <taxon>Symbiodinium</taxon>
    </lineage>
</organism>
<reference evidence="2" key="1">
    <citation type="submission" date="2021-02" db="EMBL/GenBank/DDBJ databases">
        <authorList>
            <person name="Dougan E. K."/>
            <person name="Rhodes N."/>
            <person name="Thang M."/>
            <person name="Chan C."/>
        </authorList>
    </citation>
    <scope>NUCLEOTIDE SEQUENCE</scope>
</reference>
<proteinExistence type="predicted"/>
<keyword evidence="1" id="KW-0732">Signal</keyword>
<accession>A0A812J1Z8</accession>
<evidence type="ECO:0000256" key="1">
    <source>
        <dbReference type="SAM" id="SignalP"/>
    </source>
</evidence>
<comment type="caution">
    <text evidence="2">The sequence shown here is derived from an EMBL/GenBank/DDBJ whole genome shotgun (WGS) entry which is preliminary data.</text>
</comment>
<dbReference type="EMBL" id="CAJNIZ010001596">
    <property type="protein sequence ID" value="CAE7195017.1"/>
    <property type="molecule type" value="Genomic_DNA"/>
</dbReference>